<gene>
    <name evidence="10" type="ORF">Pyn_31766</name>
</gene>
<organism evidence="10 11">
    <name type="scientific">Prunus yedoensis var. nudiflora</name>
    <dbReference type="NCBI Taxonomy" id="2094558"/>
    <lineage>
        <taxon>Eukaryota</taxon>
        <taxon>Viridiplantae</taxon>
        <taxon>Streptophyta</taxon>
        <taxon>Embryophyta</taxon>
        <taxon>Tracheophyta</taxon>
        <taxon>Spermatophyta</taxon>
        <taxon>Magnoliopsida</taxon>
        <taxon>eudicotyledons</taxon>
        <taxon>Gunneridae</taxon>
        <taxon>Pentapetalae</taxon>
        <taxon>rosids</taxon>
        <taxon>fabids</taxon>
        <taxon>Rosales</taxon>
        <taxon>Rosaceae</taxon>
        <taxon>Amygdaloideae</taxon>
        <taxon>Amygdaleae</taxon>
        <taxon>Prunus</taxon>
    </lineage>
</organism>
<dbReference type="InterPro" id="IPR050391">
    <property type="entry name" value="Mito_Metabolite_Transporter"/>
</dbReference>
<evidence type="ECO:0000256" key="5">
    <source>
        <dbReference type="ARBA" id="ARBA00022737"/>
    </source>
</evidence>
<keyword evidence="7 8" id="KW-0472">Membrane</keyword>
<comment type="subcellular location">
    <subcellularLocation>
        <location evidence="1">Membrane</location>
        <topology evidence="1">Multi-pass membrane protein</topology>
    </subcellularLocation>
</comment>
<keyword evidence="4 8" id="KW-0812">Transmembrane</keyword>
<evidence type="ECO:0000256" key="2">
    <source>
        <dbReference type="ARBA" id="ARBA00006375"/>
    </source>
</evidence>
<keyword evidence="3 9" id="KW-0813">Transport</keyword>
<dbReference type="Proteomes" id="UP000250321">
    <property type="component" value="Unassembled WGS sequence"/>
</dbReference>
<dbReference type="InterPro" id="IPR023395">
    <property type="entry name" value="MCP_dom_sf"/>
</dbReference>
<dbReference type="Pfam" id="PF00153">
    <property type="entry name" value="Mito_carr"/>
    <property type="match status" value="3"/>
</dbReference>
<evidence type="ECO:0000256" key="8">
    <source>
        <dbReference type="PROSITE-ProRule" id="PRU00282"/>
    </source>
</evidence>
<evidence type="ECO:0000313" key="11">
    <source>
        <dbReference type="Proteomes" id="UP000250321"/>
    </source>
</evidence>
<keyword evidence="11" id="KW-1185">Reference proteome</keyword>
<name>A0A314UF22_PRUYE</name>
<feature type="repeat" description="Solcar" evidence="8">
    <location>
        <begin position="147"/>
        <end position="236"/>
    </location>
</feature>
<dbReference type="Gene3D" id="1.50.40.10">
    <property type="entry name" value="Mitochondrial carrier domain"/>
    <property type="match status" value="2"/>
</dbReference>
<dbReference type="SUPFAM" id="SSF103506">
    <property type="entry name" value="Mitochondrial carrier"/>
    <property type="match status" value="1"/>
</dbReference>
<accession>A0A314UF22</accession>
<evidence type="ECO:0000256" key="4">
    <source>
        <dbReference type="ARBA" id="ARBA00022692"/>
    </source>
</evidence>
<sequence length="242" mass="25835">MKVNEKQSWAVSQSDVVYHFGTSGLSVAAATAVTHPLDVLKVRLQMQLVGQKGPLTGMIASAGFGGAIATALTNPVEVLKVRLQMNPQLSKGGPTGELRRMISEEGLKALWKGVGPAMARAATLTASQLATYDETKRILIGLTSLEEGFNLHLISSAVAGMASTLITAPVDMIKTRLMLQKESKRMGSYKNGFHCAYQVMLSEGPKGLYKGSLATFARLGPQTTITFILCEKLRELAGLNAI</sequence>
<dbReference type="PANTHER" id="PTHR45618">
    <property type="entry name" value="MITOCHONDRIAL DICARBOXYLATE CARRIER-RELATED"/>
    <property type="match status" value="1"/>
</dbReference>
<dbReference type="GO" id="GO:0016020">
    <property type="term" value="C:membrane"/>
    <property type="evidence" value="ECO:0007669"/>
    <property type="project" value="UniProtKB-SubCell"/>
</dbReference>
<evidence type="ECO:0000256" key="7">
    <source>
        <dbReference type="ARBA" id="ARBA00023136"/>
    </source>
</evidence>
<feature type="repeat" description="Solcar" evidence="8">
    <location>
        <begin position="57"/>
        <end position="138"/>
    </location>
</feature>
<reference evidence="10 11" key="1">
    <citation type="submission" date="2018-02" db="EMBL/GenBank/DDBJ databases">
        <title>Draft genome of wild Prunus yedoensis var. nudiflora.</title>
        <authorList>
            <person name="Baek S."/>
            <person name="Kim J.-H."/>
            <person name="Choi K."/>
            <person name="Kim G.-B."/>
            <person name="Cho A."/>
            <person name="Jang H."/>
            <person name="Shin C.-H."/>
            <person name="Yu H.-J."/>
            <person name="Mun J.-H."/>
        </authorList>
    </citation>
    <scope>NUCLEOTIDE SEQUENCE [LARGE SCALE GENOMIC DNA]</scope>
    <source>
        <strain evidence="11">cv. Jeju island</strain>
        <tissue evidence="10">Leaf</tissue>
    </source>
</reference>
<comment type="similarity">
    <text evidence="2 9">Belongs to the mitochondrial carrier (TC 2.A.29) family.</text>
</comment>
<dbReference type="InterPro" id="IPR018108">
    <property type="entry name" value="MCP_transmembrane"/>
</dbReference>
<evidence type="ECO:0000313" key="10">
    <source>
        <dbReference type="EMBL" id="PQM35004.1"/>
    </source>
</evidence>
<comment type="caution">
    <text evidence="10">The sequence shown here is derived from an EMBL/GenBank/DDBJ whole genome shotgun (WGS) entry which is preliminary data.</text>
</comment>
<dbReference type="AlphaFoldDB" id="A0A314UF22"/>
<proteinExistence type="inferred from homology"/>
<evidence type="ECO:0000256" key="3">
    <source>
        <dbReference type="ARBA" id="ARBA00022448"/>
    </source>
</evidence>
<evidence type="ECO:0000256" key="6">
    <source>
        <dbReference type="ARBA" id="ARBA00022989"/>
    </source>
</evidence>
<keyword evidence="5" id="KW-0677">Repeat</keyword>
<dbReference type="EMBL" id="PJQY01003726">
    <property type="protein sequence ID" value="PQM35004.1"/>
    <property type="molecule type" value="Genomic_DNA"/>
</dbReference>
<dbReference type="OrthoDB" id="756301at2759"/>
<dbReference type="PROSITE" id="PS50920">
    <property type="entry name" value="SOLCAR"/>
    <property type="match status" value="2"/>
</dbReference>
<evidence type="ECO:0000256" key="1">
    <source>
        <dbReference type="ARBA" id="ARBA00004141"/>
    </source>
</evidence>
<keyword evidence="6" id="KW-1133">Transmembrane helix</keyword>
<evidence type="ECO:0000256" key="9">
    <source>
        <dbReference type="RuleBase" id="RU000488"/>
    </source>
</evidence>
<protein>
    <submittedName>
        <fullName evidence="10">Mitochondrial substrate carrier family protein ucpB</fullName>
    </submittedName>
</protein>